<accession>A0A2P2LZZ5</accession>
<evidence type="ECO:0000313" key="1">
    <source>
        <dbReference type="EMBL" id="MBX23546.1"/>
    </source>
</evidence>
<reference evidence="1" key="1">
    <citation type="submission" date="2018-02" db="EMBL/GenBank/DDBJ databases">
        <title>Rhizophora mucronata_Transcriptome.</title>
        <authorList>
            <person name="Meera S.P."/>
            <person name="Sreeshan A."/>
            <person name="Augustine A."/>
        </authorList>
    </citation>
    <scope>NUCLEOTIDE SEQUENCE</scope>
    <source>
        <tissue evidence="1">Leaf</tissue>
    </source>
</reference>
<dbReference type="EMBL" id="GGEC01043062">
    <property type="protein sequence ID" value="MBX23546.1"/>
    <property type="molecule type" value="Transcribed_RNA"/>
</dbReference>
<organism evidence="1">
    <name type="scientific">Rhizophora mucronata</name>
    <name type="common">Asiatic mangrove</name>
    <dbReference type="NCBI Taxonomy" id="61149"/>
    <lineage>
        <taxon>Eukaryota</taxon>
        <taxon>Viridiplantae</taxon>
        <taxon>Streptophyta</taxon>
        <taxon>Embryophyta</taxon>
        <taxon>Tracheophyta</taxon>
        <taxon>Spermatophyta</taxon>
        <taxon>Magnoliopsida</taxon>
        <taxon>eudicotyledons</taxon>
        <taxon>Gunneridae</taxon>
        <taxon>Pentapetalae</taxon>
        <taxon>rosids</taxon>
        <taxon>fabids</taxon>
        <taxon>Malpighiales</taxon>
        <taxon>Rhizophoraceae</taxon>
        <taxon>Rhizophora</taxon>
    </lineage>
</organism>
<proteinExistence type="predicted"/>
<name>A0A2P2LZZ5_RHIMU</name>
<protein>
    <submittedName>
        <fullName evidence="1">Uncharacterized protein</fullName>
    </submittedName>
</protein>
<sequence length="87" mass="10424">MSISYNPSSYRNKVGKRYDGTPSYLYFGLSYRLSKLSSFAFKWTQGQKYKIYRHTCSWFNLSWHLVEHAEQRESMSNKIKSHSHTFI</sequence>
<dbReference type="AlphaFoldDB" id="A0A2P2LZZ5"/>